<dbReference type="PANTHER" id="PTHR10063:SF11">
    <property type="entry name" value="RHO GTPASE-ACTIVATING PROTEIN CG5521-RELATED"/>
    <property type="match status" value="1"/>
</dbReference>
<keyword evidence="6" id="KW-1185">Reference proteome</keyword>
<dbReference type="Proteomes" id="UP000053237">
    <property type="component" value="Unassembled WGS sequence"/>
</dbReference>
<comment type="caution">
    <text evidence="5">The sequence shown here is derived from an EMBL/GenBank/DDBJ whole genome shotgun (WGS) entry which is preliminary data.</text>
</comment>
<dbReference type="InterPro" id="IPR036305">
    <property type="entry name" value="RGS_sf"/>
</dbReference>
<dbReference type="Pfam" id="PF02145">
    <property type="entry name" value="Rap_GAP"/>
    <property type="match status" value="1"/>
</dbReference>
<feature type="domain" description="RGS" evidence="4">
    <location>
        <begin position="1673"/>
        <end position="1796"/>
    </location>
</feature>
<feature type="region of interest" description="Disordered" evidence="2">
    <location>
        <begin position="1178"/>
        <end position="1234"/>
    </location>
</feature>
<dbReference type="GO" id="GO:0005634">
    <property type="term" value="C:nucleus"/>
    <property type="evidence" value="ECO:0007669"/>
    <property type="project" value="InterPro"/>
</dbReference>
<feature type="compositionally biased region" description="Basic and acidic residues" evidence="2">
    <location>
        <begin position="48"/>
        <end position="57"/>
    </location>
</feature>
<dbReference type="FunFam" id="3.40.50.11210:FF:000001">
    <property type="entry name" value="Ral GTPase-activating protein subunit alpha-1 isoform 1"/>
    <property type="match status" value="1"/>
</dbReference>
<dbReference type="GO" id="GO:0005096">
    <property type="term" value="F:GTPase activator activity"/>
    <property type="evidence" value="ECO:0007669"/>
    <property type="project" value="UniProtKB-KW"/>
</dbReference>
<feature type="compositionally biased region" description="Low complexity" evidence="2">
    <location>
        <begin position="24"/>
        <end position="33"/>
    </location>
</feature>
<sequence length="2172" mass="243722">MEMRRGENANISQTGSSGGGSNNGTGFSVSNTSASNTTPPGALSNSSGRRDPPEYTKKLSKFYTSDRPPRKRLRNVLDFLKNPIQESGAANLVGMAVTALTGGSASKLNLTNALYSSETTLLGSQETHHENKDANIENDAVAMNPTALAVRRILKDFWNDPGNASIFFLVVNDCITEMESMYTPHENVTFRKIRQKKQVLDVDDWTDVFEGLEILIRNNRDLIRTGWKKNGFSLLFLKLLQRENHSIIKKYAFRCLALYTDAMRSLSQFQLVEMHPTAGATMILTQVANSNGEYPFAGIDTSANGNNGIGLGHLGTGSTQTEPHATATAHRNTAGNTSEFSETLGSFPAAATGAQVFQSLFNECVSSRACVHLDLMRESIDFSPFAGTTNSLPDKFMNDGTYVEGWVRPNPTQAEEPVDMLRFLMDLSLEKDRNVTAPTEDKNAASTAPSPSTSNGKASSASETDRFEFWCELIMRFFMPILYPKVCHKVGLKEEGDTFGFFHHCPGSFQRVVARWLFKLRPRDDCMEIIWSKREFAEVVMETFRQRFMYRDSDLIMDAIKFYGAVCMETSQYIPIGMKQQMNETVRAMISHVSQLFHPSVQLEDSKLLLHCIELLEVIAQRSLDEYTNMYLRKFVLSTIENCSAFRDPIHGGTILSAMLAITFHVWMHSNVINRASCSNSVWMELVLAIRRWLIHSSEQKFIVLENEIVACWRRELRFTSCLVMYLLDQRQGTLKTTAEGTVLLPSEHPLTLNDSGSNATRSKDRRQGYIQSASAFLSAKVQTARDAMILLDRVLHLLPPATMASVPPSLHYHVLQGLLQLIELWIDTAIAPPLQAPVKGRSIKASKSALQAISPSTLIALFGKWFIPACESEHTEMINSRCVALVILCKLCTVRSLNPLAKSHAALLVRILFCGITSSSGLVVSTVLQQASRVFTLNLDGTNVLIPAFLHTIDRVIIQNISDRAERSKYKTSEWTKELEAALQVAFSLLGTPKHFADQDLVNWKEKIQEIWRQSTDTASPYERKLLEDEWIALIDKVPEIKDSCYVILGRIFVRIRTLPFTDIESIQQRALWGLYSIIAMNLTIPIDQTPRVESRFLSAWIIHILDASQASDFTISMTALHILQDLATDYHAFIAELEPGSLTERIVMTLAVFAQQQVEEASFEVQAEIEKNAIHSEAKNSFRAPTSSSSSNGVSTSSRDSSRHSKQKTDASRNRSSPTTSPSLESSTGKSENPTLKLIFHKTSSIFDCLKVWVMARPQILHDNDVKTILFDAIEAALIGVLPEGEWQKEVEKRRIRDRRLSIPLLFVGLQMRASLDQDATLTSNASVTPDTWLRCFEETALAAEGLLLHLLHHLNGYPSTGMDQMTSNCVEWSNGNAEYEQQQPVLLRFVLMNAIIVTVVGSLESQCCRFIARDMTGLFTWELAPVGDIAATVTSLMRDRIAAPSPSKVEVERPVKMCQSAAVRLEGKSSAQEESGNEMCAHCGLERTTTARSKDSGLQVTQIAWDVEKRILGNTICTQPSNYVFHSKDTSTESTKSEVKSKAKSNAKAETKNSSSPPKPKRICKCKSPKVTKRNRLVSICGLFDFQMYEPNLGSLNNERCLLDLVLDSIPILFRDCCNSSDIIDKTLLGGRYAWQRYQYLEILTLEPPASTTSNWLLENDPTEANGLSFLERFIHDEECFTLWKAFMLKTFPKKGKDWVEFCEAVKRFERTTVLNERLGQACLIYWEFFSLESPKKLLTFPFAISGAIQSHIQSVQKSLRAVEGVKEKNVYASISFPGSLFQQAIGHLEQQLMDSGVLDQFLTSLATEKNAKHKRKDISTSGVPTQLALFDAFSIMEINVRTAFQTLKLRKCSRELVQMAQFRSLPPLFSPEPLHQRRVNAMDLCRLFLMQSNLIPCLHADNTSTNLQLLHDDGTSGKLERSIKHLDKALTRETMKIGVLYVGPTQHTQQEILANDKGSSLYDRFLGLLGWKVDLLHHAGFIGGLDCNPKSLSNGKMSIYYANAHTEVMFHVVTCMPTKENDVQQIDKKRHVGNDFVHIVWNENDRRGYAAGTITSHFNDVQIVIYPLRSAKQGMFLLEIFSKEKLTSFGPLQSGMVIDGLHDLAILVRQTAMNANRICRAQSALYLRPYPTRKKLVEEIIERYAVEYTDAQWMHWLFTSEGNTFSSE</sequence>
<evidence type="ECO:0000259" key="4">
    <source>
        <dbReference type="PROSITE" id="PS50132"/>
    </source>
</evidence>
<feature type="region of interest" description="Disordered" evidence="2">
    <location>
        <begin position="435"/>
        <end position="460"/>
    </location>
</feature>
<dbReference type="InterPro" id="IPR044926">
    <property type="entry name" value="RGS_subdomain_2"/>
</dbReference>
<dbReference type="EMBL" id="CAIX01000267">
    <property type="protein sequence ID" value="CCI49001.1"/>
    <property type="molecule type" value="Genomic_DNA"/>
</dbReference>
<evidence type="ECO:0008006" key="7">
    <source>
        <dbReference type="Google" id="ProtNLM"/>
    </source>
</evidence>
<gene>
    <name evidence="5" type="ORF">BN9_102550</name>
</gene>
<feature type="compositionally biased region" description="Low complexity" evidence="2">
    <location>
        <begin position="1216"/>
        <end position="1230"/>
    </location>
</feature>
<keyword evidence="1" id="KW-0343">GTPase activation</keyword>
<feature type="compositionally biased region" description="Low complexity" evidence="2">
    <location>
        <begin position="444"/>
        <end position="454"/>
    </location>
</feature>
<evidence type="ECO:0000313" key="6">
    <source>
        <dbReference type="Proteomes" id="UP000053237"/>
    </source>
</evidence>
<dbReference type="InterPro" id="IPR027107">
    <property type="entry name" value="Tuberin/Ral-act_asu"/>
</dbReference>
<feature type="compositionally biased region" description="Basic and acidic residues" evidence="2">
    <location>
        <begin position="1202"/>
        <end position="1215"/>
    </location>
</feature>
<evidence type="ECO:0000256" key="2">
    <source>
        <dbReference type="SAM" id="MobiDB-lite"/>
    </source>
</evidence>
<feature type="domain" description="Rap-GAP" evidence="3">
    <location>
        <begin position="1927"/>
        <end position="2144"/>
    </location>
</feature>
<proteinExistence type="predicted"/>
<feature type="compositionally biased region" description="Polar residues" evidence="2">
    <location>
        <begin position="34"/>
        <end position="47"/>
    </location>
</feature>
<dbReference type="GO" id="GO:0005737">
    <property type="term" value="C:cytoplasm"/>
    <property type="evidence" value="ECO:0007669"/>
    <property type="project" value="TreeGrafter"/>
</dbReference>
<reference evidence="5 6" key="1">
    <citation type="submission" date="2012-05" db="EMBL/GenBank/DDBJ databases">
        <title>Recombination and specialization in a pathogen metapopulation.</title>
        <authorList>
            <person name="Gardiner A."/>
            <person name="Kemen E."/>
            <person name="Schultz-Larsen T."/>
            <person name="MacLean D."/>
            <person name="Van Oosterhout C."/>
            <person name="Jones J.D.G."/>
        </authorList>
    </citation>
    <scope>NUCLEOTIDE SEQUENCE [LARGE SCALE GENOMIC DNA]</scope>
    <source>
        <strain evidence="5 6">Ac Nc2</strain>
    </source>
</reference>
<dbReference type="InterPro" id="IPR016137">
    <property type="entry name" value="RGS"/>
</dbReference>
<accession>A0A024GQE8</accession>
<dbReference type="STRING" id="65357.A0A024GQE8"/>
<name>A0A024GQE8_9STRA</name>
<dbReference type="OrthoDB" id="19311at2759"/>
<dbReference type="Gene3D" id="3.40.50.11210">
    <property type="entry name" value="Rap/Ran-GAP"/>
    <property type="match status" value="1"/>
</dbReference>
<dbReference type="SUPFAM" id="SSF111347">
    <property type="entry name" value="Rap/Ran-GAP"/>
    <property type="match status" value="1"/>
</dbReference>
<evidence type="ECO:0000313" key="5">
    <source>
        <dbReference type="EMBL" id="CCI49001.1"/>
    </source>
</evidence>
<dbReference type="SUPFAM" id="SSF48371">
    <property type="entry name" value="ARM repeat"/>
    <property type="match status" value="1"/>
</dbReference>
<dbReference type="InterPro" id="IPR000331">
    <property type="entry name" value="Rap/Ran_GAP_dom"/>
</dbReference>
<evidence type="ECO:0000259" key="3">
    <source>
        <dbReference type="PROSITE" id="PS50085"/>
    </source>
</evidence>
<dbReference type="Gene3D" id="1.10.167.10">
    <property type="entry name" value="Regulator of G-protein Signalling 4, domain 2"/>
    <property type="match status" value="1"/>
</dbReference>
<feature type="compositionally biased region" description="Basic and acidic residues" evidence="2">
    <location>
        <begin position="1530"/>
        <end position="1554"/>
    </location>
</feature>
<dbReference type="InterPro" id="IPR035974">
    <property type="entry name" value="Rap/Ran-GAP_sf"/>
</dbReference>
<feature type="region of interest" description="Disordered" evidence="2">
    <location>
        <begin position="1"/>
        <end position="67"/>
    </location>
</feature>
<dbReference type="InParanoid" id="A0A024GQE8"/>
<dbReference type="PANTHER" id="PTHR10063">
    <property type="entry name" value="TUBERIN"/>
    <property type="match status" value="1"/>
</dbReference>
<dbReference type="PROSITE" id="PS50132">
    <property type="entry name" value="RGS"/>
    <property type="match status" value="1"/>
</dbReference>
<feature type="region of interest" description="Disordered" evidence="2">
    <location>
        <begin position="1530"/>
        <end position="1564"/>
    </location>
</feature>
<evidence type="ECO:0000256" key="1">
    <source>
        <dbReference type="ARBA" id="ARBA00022468"/>
    </source>
</evidence>
<dbReference type="SUPFAM" id="SSF48097">
    <property type="entry name" value="Regulator of G-protein signaling, RGS"/>
    <property type="match status" value="1"/>
</dbReference>
<protein>
    <recommendedName>
        <fullName evidence="7">Rap-GAP domain-containing protein</fullName>
    </recommendedName>
</protein>
<dbReference type="PROSITE" id="PS50085">
    <property type="entry name" value="RAPGAP"/>
    <property type="match status" value="1"/>
</dbReference>
<organism evidence="5 6">
    <name type="scientific">Albugo candida</name>
    <dbReference type="NCBI Taxonomy" id="65357"/>
    <lineage>
        <taxon>Eukaryota</taxon>
        <taxon>Sar</taxon>
        <taxon>Stramenopiles</taxon>
        <taxon>Oomycota</taxon>
        <taxon>Peronosporomycetes</taxon>
        <taxon>Albuginales</taxon>
        <taxon>Albuginaceae</taxon>
        <taxon>Albugo</taxon>
    </lineage>
</organism>
<dbReference type="InterPro" id="IPR016024">
    <property type="entry name" value="ARM-type_fold"/>
</dbReference>
<dbReference type="GO" id="GO:0051056">
    <property type="term" value="P:regulation of small GTPase mediated signal transduction"/>
    <property type="evidence" value="ECO:0007669"/>
    <property type="project" value="InterPro"/>
</dbReference>
<feature type="compositionally biased region" description="Low complexity" evidence="2">
    <location>
        <begin position="1189"/>
        <end position="1201"/>
    </location>
</feature>